<evidence type="ECO:0000256" key="6">
    <source>
        <dbReference type="ARBA" id="ARBA00023235"/>
    </source>
</evidence>
<comment type="subcellular location">
    <subcellularLocation>
        <location evidence="8">Cytoplasm</location>
    </subcellularLocation>
</comment>
<dbReference type="EC" id="5.3.1.9" evidence="8"/>
<comment type="caution">
    <text evidence="8">Lacks conserved residue(s) required for the propagation of feature annotation.</text>
</comment>
<protein>
    <recommendedName>
        <fullName evidence="8">Glucose-6-phosphate isomerase</fullName>
        <shortName evidence="8">GPI</shortName>
        <ecNumber evidence="8">5.3.1.9</ecNumber>
    </recommendedName>
    <alternativeName>
        <fullName evidence="8">Phosphoglucose isomerase</fullName>
        <shortName evidence="8">PGI</shortName>
    </alternativeName>
    <alternativeName>
        <fullName evidence="8">Phosphohexose isomerase</fullName>
        <shortName evidence="8">PHI</shortName>
    </alternativeName>
</protein>
<dbReference type="GO" id="GO:0006096">
    <property type="term" value="P:glycolytic process"/>
    <property type="evidence" value="ECO:0007669"/>
    <property type="project" value="UniProtKB-UniRule"/>
</dbReference>
<dbReference type="SUPFAM" id="SSF53697">
    <property type="entry name" value="SIS domain"/>
    <property type="match status" value="1"/>
</dbReference>
<evidence type="ECO:0000256" key="8">
    <source>
        <dbReference type="HAMAP-Rule" id="MF_00473"/>
    </source>
</evidence>
<evidence type="ECO:0000256" key="5">
    <source>
        <dbReference type="ARBA" id="ARBA00023152"/>
    </source>
</evidence>
<dbReference type="EMBL" id="CP071444">
    <property type="protein sequence ID" value="QSX08274.1"/>
    <property type="molecule type" value="Genomic_DNA"/>
</dbReference>
<evidence type="ECO:0000256" key="9">
    <source>
        <dbReference type="RuleBase" id="RU000612"/>
    </source>
</evidence>
<proteinExistence type="inferred from homology"/>
<dbReference type="PANTHER" id="PTHR11469:SF1">
    <property type="entry name" value="GLUCOSE-6-PHOSPHATE ISOMERASE"/>
    <property type="match status" value="1"/>
</dbReference>
<feature type="active site" evidence="8">
    <location>
        <position position="419"/>
    </location>
</feature>
<keyword evidence="6 8" id="KW-0413">Isomerase</keyword>
<evidence type="ECO:0000256" key="4">
    <source>
        <dbReference type="ARBA" id="ARBA00022490"/>
    </source>
</evidence>
<dbReference type="InterPro" id="IPR001672">
    <property type="entry name" value="G6P_Isomerase"/>
</dbReference>
<dbReference type="CDD" id="cd05016">
    <property type="entry name" value="SIS_PGI_2"/>
    <property type="match status" value="1"/>
</dbReference>
<sequence length="442" mass="49202">MSITIDTKHGVIREEEFLGLWSQIQDSEKALKGKTGAGADYLGWLDYPVSYDKGEFQRIEKAASFIRSKCEAFIIIGIGGSYLGSKAMIDALSPFFANERDEVQPKIYFAGQNISGKYHDDLIRLVKDKDVMINVISKSGTTTEPAIAFRLFKNLLEEKYGAEGARDRIYVTTDAKKGALKELAMAQGYETFVIPDDVGGRYSVHTAVGLLPIAVAGFDIKDFMKGAKDQMEETDGAMDMTDPCYRYAAARNILYRKGKTMEIMVNYQPEMAMFSEWWKQLFGESEGKDGKGLFPVSVNNSTDLHSLGQIVQEGRRNMFETILVFDEVDRDTIIPTASEDLDGLDYIAGSGMNHVNNKAFLGTLMAHVDGNVPNLVLTIPELSAYMLGRLVYFFERACGISGYLMGVNPFDQPGVESYKRNMFALLGKPGYEDLARELEGKK</sequence>
<keyword evidence="5 8" id="KW-0324">Glycolysis</keyword>
<dbReference type="FunFam" id="3.40.50.10490:FF:000016">
    <property type="entry name" value="Glucose-6-phosphate isomerase"/>
    <property type="match status" value="1"/>
</dbReference>
<dbReference type="GO" id="GO:0051156">
    <property type="term" value="P:glucose 6-phosphate metabolic process"/>
    <property type="evidence" value="ECO:0007669"/>
    <property type="project" value="TreeGrafter"/>
</dbReference>
<dbReference type="InterPro" id="IPR046348">
    <property type="entry name" value="SIS_dom_sf"/>
</dbReference>
<dbReference type="InterPro" id="IPR035476">
    <property type="entry name" value="SIS_PGI_1"/>
</dbReference>
<dbReference type="PROSITE" id="PS00765">
    <property type="entry name" value="P_GLUCOSE_ISOMERASE_1"/>
    <property type="match status" value="1"/>
</dbReference>
<dbReference type="Gene3D" id="3.40.50.10490">
    <property type="entry name" value="Glucose-6-phosphate isomerase like protein, domain 1"/>
    <property type="match status" value="2"/>
</dbReference>
<keyword evidence="11" id="KW-1185">Reference proteome</keyword>
<evidence type="ECO:0000313" key="10">
    <source>
        <dbReference type="EMBL" id="QSX08274.1"/>
    </source>
</evidence>
<dbReference type="KEGG" id="alka:J0B03_10850"/>
<dbReference type="Pfam" id="PF00342">
    <property type="entry name" value="PGI"/>
    <property type="match status" value="2"/>
</dbReference>
<dbReference type="GO" id="GO:0097367">
    <property type="term" value="F:carbohydrate derivative binding"/>
    <property type="evidence" value="ECO:0007669"/>
    <property type="project" value="InterPro"/>
</dbReference>
<dbReference type="InterPro" id="IPR035482">
    <property type="entry name" value="SIS_PGI_2"/>
</dbReference>
<dbReference type="CDD" id="cd05015">
    <property type="entry name" value="SIS_PGI_1"/>
    <property type="match status" value="1"/>
</dbReference>
<comment type="pathway">
    <text evidence="8">Carbohydrate biosynthesis; gluconeogenesis.</text>
</comment>
<evidence type="ECO:0000256" key="2">
    <source>
        <dbReference type="ARBA" id="ARBA00006604"/>
    </source>
</evidence>
<dbReference type="RefSeq" id="WP_207299616.1">
    <property type="nucleotide sequence ID" value="NZ_CP071444.1"/>
</dbReference>
<dbReference type="FunFam" id="3.40.50.10490:FF:000015">
    <property type="entry name" value="Glucose-6-phosphate isomerase"/>
    <property type="match status" value="1"/>
</dbReference>
<reference evidence="10" key="1">
    <citation type="submission" date="2021-03" db="EMBL/GenBank/DDBJ databases">
        <title>Alkalibacter marinus sp. nov., isolated from tidal flat sediment.</title>
        <authorList>
            <person name="Namirimu T."/>
            <person name="Yang J.-A."/>
            <person name="Yang S.-H."/>
            <person name="Kim Y.-J."/>
            <person name="Kwon K.K."/>
        </authorList>
    </citation>
    <scope>NUCLEOTIDE SEQUENCE</scope>
    <source>
        <strain evidence="10">ES005</strain>
    </source>
</reference>
<dbReference type="GO" id="GO:0048029">
    <property type="term" value="F:monosaccharide binding"/>
    <property type="evidence" value="ECO:0007669"/>
    <property type="project" value="TreeGrafter"/>
</dbReference>
<accession>A0A975AI37</accession>
<evidence type="ECO:0000256" key="7">
    <source>
        <dbReference type="ARBA" id="ARBA00029321"/>
    </source>
</evidence>
<dbReference type="GO" id="GO:0006094">
    <property type="term" value="P:gluconeogenesis"/>
    <property type="evidence" value="ECO:0007669"/>
    <property type="project" value="UniProtKB-UniRule"/>
</dbReference>
<name>A0A975AI37_9FIRM</name>
<dbReference type="NCBIfam" id="NF010697">
    <property type="entry name" value="PRK14097.1"/>
    <property type="match status" value="1"/>
</dbReference>
<dbReference type="PRINTS" id="PR00662">
    <property type="entry name" value="G6PISOMERASE"/>
</dbReference>
<comment type="function">
    <text evidence="8">Catalyzes the reversible isomerization of glucose-6-phosphate to fructose-6-phosphate.</text>
</comment>
<dbReference type="HAMAP" id="MF_00473">
    <property type="entry name" value="G6P_isomerase"/>
    <property type="match status" value="1"/>
</dbReference>
<dbReference type="GO" id="GO:0005829">
    <property type="term" value="C:cytosol"/>
    <property type="evidence" value="ECO:0007669"/>
    <property type="project" value="TreeGrafter"/>
</dbReference>
<comment type="catalytic activity">
    <reaction evidence="7 8 9">
        <text>alpha-D-glucose 6-phosphate = beta-D-fructose 6-phosphate</text>
        <dbReference type="Rhea" id="RHEA:11816"/>
        <dbReference type="ChEBI" id="CHEBI:57634"/>
        <dbReference type="ChEBI" id="CHEBI:58225"/>
        <dbReference type="EC" id="5.3.1.9"/>
    </reaction>
</comment>
<feature type="active site" description="Proton donor" evidence="8">
    <location>
        <position position="284"/>
    </location>
</feature>
<evidence type="ECO:0000256" key="3">
    <source>
        <dbReference type="ARBA" id="ARBA00022432"/>
    </source>
</evidence>
<evidence type="ECO:0000256" key="1">
    <source>
        <dbReference type="ARBA" id="ARBA00004926"/>
    </source>
</evidence>
<dbReference type="AlphaFoldDB" id="A0A975AI37"/>
<evidence type="ECO:0000313" key="11">
    <source>
        <dbReference type="Proteomes" id="UP000663499"/>
    </source>
</evidence>
<comment type="similarity">
    <text evidence="2 8 9">Belongs to the GPI family.</text>
</comment>
<gene>
    <name evidence="8" type="primary">pgi</name>
    <name evidence="10" type="ORF">J0B03_10850</name>
</gene>
<dbReference type="GO" id="GO:0004347">
    <property type="term" value="F:glucose-6-phosphate isomerase activity"/>
    <property type="evidence" value="ECO:0007669"/>
    <property type="project" value="UniProtKB-UniRule"/>
</dbReference>
<dbReference type="PROSITE" id="PS51463">
    <property type="entry name" value="P_GLUCOSE_ISOMERASE_3"/>
    <property type="match status" value="1"/>
</dbReference>
<dbReference type="InterPro" id="IPR018189">
    <property type="entry name" value="Phosphoglucose_isomerase_CS"/>
</dbReference>
<dbReference type="Proteomes" id="UP000663499">
    <property type="component" value="Chromosome"/>
</dbReference>
<dbReference type="PROSITE" id="PS00174">
    <property type="entry name" value="P_GLUCOSE_ISOMERASE_2"/>
    <property type="match status" value="1"/>
</dbReference>
<keyword evidence="3 8" id="KW-0312">Gluconeogenesis</keyword>
<comment type="pathway">
    <text evidence="1 8 9">Carbohydrate degradation; glycolysis; D-glyceraldehyde 3-phosphate and glycerone phosphate from D-glucose: step 2/4.</text>
</comment>
<dbReference type="PANTHER" id="PTHR11469">
    <property type="entry name" value="GLUCOSE-6-PHOSPHATE ISOMERASE"/>
    <property type="match status" value="1"/>
</dbReference>
<organism evidence="10 11">
    <name type="scientific">Alkalibacter rhizosphaerae</name>
    <dbReference type="NCBI Taxonomy" id="2815577"/>
    <lineage>
        <taxon>Bacteria</taxon>
        <taxon>Bacillati</taxon>
        <taxon>Bacillota</taxon>
        <taxon>Clostridia</taxon>
        <taxon>Eubacteriales</taxon>
        <taxon>Eubacteriaceae</taxon>
        <taxon>Alkalibacter</taxon>
    </lineage>
</organism>
<keyword evidence="4 8" id="KW-0963">Cytoplasm</keyword>